<dbReference type="EMBL" id="GAMC01007108">
    <property type="protein sequence ID" value="JAB99447.1"/>
    <property type="molecule type" value="mRNA"/>
</dbReference>
<evidence type="ECO:0000256" key="4">
    <source>
        <dbReference type="ARBA" id="ARBA00038168"/>
    </source>
</evidence>
<dbReference type="Proteomes" id="UP000606786">
    <property type="component" value="Unassembled WGS sequence"/>
</dbReference>
<dbReference type="GeneID" id="101455646"/>
<feature type="compositionally biased region" description="Polar residues" evidence="6">
    <location>
        <begin position="89"/>
        <end position="108"/>
    </location>
</feature>
<dbReference type="InterPro" id="IPR050668">
    <property type="entry name" value="Cytochrome_b5"/>
</dbReference>
<dbReference type="Pfam" id="PF00173">
    <property type="entry name" value="Cyt-b5"/>
    <property type="match status" value="1"/>
</dbReference>
<dbReference type="InterPro" id="IPR036400">
    <property type="entry name" value="Cyt_B5-like_heme/steroid_sf"/>
</dbReference>
<dbReference type="PANTHER" id="PTHR19359:SF95">
    <property type="entry name" value="CYTOCHROME B5 TYPE B"/>
    <property type="match status" value="1"/>
</dbReference>
<evidence type="ECO:0000256" key="5">
    <source>
        <dbReference type="RuleBase" id="RU362121"/>
    </source>
</evidence>
<dbReference type="EMBL" id="CAJHJT010000034">
    <property type="protein sequence ID" value="CAD7003735.1"/>
    <property type="molecule type" value="Genomic_DNA"/>
</dbReference>
<keyword evidence="2 5" id="KW-0479">Metal-binding</keyword>
<dbReference type="PANTHER" id="PTHR19359">
    <property type="entry name" value="CYTOCHROME B5"/>
    <property type="match status" value="1"/>
</dbReference>
<evidence type="ECO:0000313" key="9">
    <source>
        <dbReference type="EMBL" id="JAB99443.1"/>
    </source>
</evidence>
<dbReference type="FunFam" id="3.10.120.10:FF:000007">
    <property type="entry name" value="Sulfite oxidase, mitochondrial"/>
    <property type="match status" value="1"/>
</dbReference>
<dbReference type="EMBL" id="GAMC01007110">
    <property type="protein sequence ID" value="JAB99445.1"/>
    <property type="molecule type" value="mRNA"/>
</dbReference>
<accession>W8BRH9</accession>
<evidence type="ECO:0000313" key="10">
    <source>
        <dbReference type="Proteomes" id="UP000606786"/>
    </source>
</evidence>
<dbReference type="AlphaFoldDB" id="W8BRH9"/>
<keyword evidence="10" id="KW-1185">Reference proteome</keyword>
<dbReference type="PROSITE" id="PS50255">
    <property type="entry name" value="CYTOCHROME_B5_2"/>
    <property type="match status" value="1"/>
</dbReference>
<keyword evidence="1 5" id="KW-0349">Heme</keyword>
<dbReference type="EMBL" id="GAMC01007112">
    <property type="protein sequence ID" value="JAB99443.1"/>
    <property type="molecule type" value="mRNA"/>
</dbReference>
<evidence type="ECO:0000256" key="6">
    <source>
        <dbReference type="SAM" id="MobiDB-lite"/>
    </source>
</evidence>
<dbReference type="Gene3D" id="3.10.120.10">
    <property type="entry name" value="Cytochrome b5-like heme/steroid binding domain"/>
    <property type="match status" value="1"/>
</dbReference>
<dbReference type="OrthoDB" id="260091at2759"/>
<feature type="region of interest" description="Disordered" evidence="6">
    <location>
        <begin position="87"/>
        <end position="111"/>
    </location>
</feature>
<dbReference type="GO" id="GO:0020037">
    <property type="term" value="F:heme binding"/>
    <property type="evidence" value="ECO:0007669"/>
    <property type="project" value="UniProtKB-UniRule"/>
</dbReference>
<dbReference type="InterPro" id="IPR001199">
    <property type="entry name" value="Cyt_B5-like_heme/steroid-bd"/>
</dbReference>
<sequence>MSQEYSVSEVAQNNGHDGKPVWIIIKESVYDMTEFIKEHPGGDDSILEYAGKDATKAFNEVGHSTDAIKQMKSYKIGVVRPEYTKVHNRQPTSAANGLSEKQQQQPECGQSEKKRIKFFFCF</sequence>
<evidence type="ECO:0000256" key="1">
    <source>
        <dbReference type="ARBA" id="ARBA00022617"/>
    </source>
</evidence>
<comment type="similarity">
    <text evidence="4 5">Belongs to the cytochrome b5 family.</text>
</comment>
<dbReference type="GO" id="GO:0046872">
    <property type="term" value="F:metal ion binding"/>
    <property type="evidence" value="ECO:0007669"/>
    <property type="project" value="UniProtKB-UniRule"/>
</dbReference>
<dbReference type="SUPFAM" id="SSF55856">
    <property type="entry name" value="Cytochrome b5-like heme/steroid binding domain"/>
    <property type="match status" value="1"/>
</dbReference>
<proteinExistence type="evidence at transcript level"/>
<dbReference type="KEGG" id="ccat:101455646"/>
<reference evidence="9" key="2">
    <citation type="journal article" date="2014" name="BMC Genomics">
        <title>A genomic perspective to assessing quality of mass-reared SIT flies used in Mediterranean fruit fly (Ceratitis capitata) eradication in California.</title>
        <authorList>
            <person name="Calla B."/>
            <person name="Hall B."/>
            <person name="Hou S."/>
            <person name="Geib S.M."/>
        </authorList>
    </citation>
    <scope>NUCLEOTIDE SEQUENCE</scope>
</reference>
<evidence type="ECO:0000256" key="2">
    <source>
        <dbReference type="ARBA" id="ARBA00022723"/>
    </source>
</evidence>
<dbReference type="GO" id="GO:0016020">
    <property type="term" value="C:membrane"/>
    <property type="evidence" value="ECO:0007669"/>
    <property type="project" value="TreeGrafter"/>
</dbReference>
<reference evidence="8" key="3">
    <citation type="submission" date="2020-11" db="EMBL/GenBank/DDBJ databases">
        <authorList>
            <person name="Whitehead M."/>
        </authorList>
    </citation>
    <scope>NUCLEOTIDE SEQUENCE</scope>
    <source>
        <strain evidence="8">EGII</strain>
    </source>
</reference>
<feature type="domain" description="Cytochrome b5 heme-binding" evidence="7">
    <location>
        <begin position="2"/>
        <end position="80"/>
    </location>
</feature>
<dbReference type="SMART" id="SM01117">
    <property type="entry name" value="Cyt-b5"/>
    <property type="match status" value="1"/>
</dbReference>
<reference evidence="9" key="1">
    <citation type="submission" date="2013-07" db="EMBL/GenBank/DDBJ databases">
        <authorList>
            <person name="Geib S."/>
        </authorList>
    </citation>
    <scope>NUCLEOTIDE SEQUENCE</scope>
</reference>
<organism evidence="9">
    <name type="scientific">Ceratitis capitata</name>
    <name type="common">Mediterranean fruit fly</name>
    <name type="synonym">Tephritis capitata</name>
    <dbReference type="NCBI Taxonomy" id="7213"/>
    <lineage>
        <taxon>Eukaryota</taxon>
        <taxon>Metazoa</taxon>
        <taxon>Ecdysozoa</taxon>
        <taxon>Arthropoda</taxon>
        <taxon>Hexapoda</taxon>
        <taxon>Insecta</taxon>
        <taxon>Pterygota</taxon>
        <taxon>Neoptera</taxon>
        <taxon>Endopterygota</taxon>
        <taxon>Diptera</taxon>
        <taxon>Brachycera</taxon>
        <taxon>Muscomorpha</taxon>
        <taxon>Tephritoidea</taxon>
        <taxon>Tephritidae</taxon>
        <taxon>Ceratitis</taxon>
        <taxon>Ceratitis</taxon>
    </lineage>
</organism>
<gene>
    <name evidence="9" type="primary">CYB5</name>
    <name evidence="8" type="ORF">CCAP1982_LOCUS12171</name>
</gene>
<protein>
    <submittedName>
        <fullName evidence="8">(Mediterranean fruit fly) hypothetical protein</fullName>
    </submittedName>
    <submittedName>
        <fullName evidence="9">Cytochrome b5</fullName>
    </submittedName>
</protein>
<keyword evidence="3 5" id="KW-0408">Iron</keyword>
<dbReference type="PRINTS" id="PR00363">
    <property type="entry name" value="CYTOCHROMEB5"/>
</dbReference>
<evidence type="ECO:0000313" key="8">
    <source>
        <dbReference type="EMBL" id="CAD7003735.1"/>
    </source>
</evidence>
<evidence type="ECO:0000256" key="3">
    <source>
        <dbReference type="ARBA" id="ARBA00023004"/>
    </source>
</evidence>
<name>W8BRH9_CERCA</name>
<dbReference type="InterPro" id="IPR018506">
    <property type="entry name" value="Cyt_B5_heme-BS"/>
</dbReference>
<dbReference type="PROSITE" id="PS00191">
    <property type="entry name" value="CYTOCHROME_B5_1"/>
    <property type="match status" value="1"/>
</dbReference>
<evidence type="ECO:0000259" key="7">
    <source>
        <dbReference type="PROSITE" id="PS50255"/>
    </source>
</evidence>